<evidence type="ECO:0008006" key="3">
    <source>
        <dbReference type="Google" id="ProtNLM"/>
    </source>
</evidence>
<dbReference type="InterPro" id="IPR043502">
    <property type="entry name" value="DNA/RNA_pol_sf"/>
</dbReference>
<accession>A0ABD2W7Y4</accession>
<dbReference type="SUPFAM" id="SSF54060">
    <property type="entry name" value="His-Me finger endonucleases"/>
    <property type="match status" value="1"/>
</dbReference>
<dbReference type="Proteomes" id="UP001627154">
    <property type="component" value="Unassembled WGS sequence"/>
</dbReference>
<keyword evidence="2" id="KW-1185">Reference proteome</keyword>
<comment type="caution">
    <text evidence="1">The sequence shown here is derived from an EMBL/GenBank/DDBJ whole genome shotgun (WGS) entry which is preliminary data.</text>
</comment>
<dbReference type="InterPro" id="IPR023211">
    <property type="entry name" value="DNA_pol_palm_dom_sf"/>
</dbReference>
<organism evidence="1 2">
    <name type="scientific">Trichogramma kaykai</name>
    <dbReference type="NCBI Taxonomy" id="54128"/>
    <lineage>
        <taxon>Eukaryota</taxon>
        <taxon>Metazoa</taxon>
        <taxon>Ecdysozoa</taxon>
        <taxon>Arthropoda</taxon>
        <taxon>Hexapoda</taxon>
        <taxon>Insecta</taxon>
        <taxon>Pterygota</taxon>
        <taxon>Neoptera</taxon>
        <taxon>Endopterygota</taxon>
        <taxon>Hymenoptera</taxon>
        <taxon>Apocrita</taxon>
        <taxon>Proctotrupomorpha</taxon>
        <taxon>Chalcidoidea</taxon>
        <taxon>Trichogrammatidae</taxon>
        <taxon>Trichogramma</taxon>
    </lineage>
</organism>
<dbReference type="InterPro" id="IPR012337">
    <property type="entry name" value="RNaseH-like_sf"/>
</dbReference>
<gene>
    <name evidence="1" type="ORF">TKK_016067</name>
</gene>
<dbReference type="GO" id="GO:0071897">
    <property type="term" value="P:DNA biosynthetic process"/>
    <property type="evidence" value="ECO:0007669"/>
    <property type="project" value="UniProtKB-ARBA"/>
</dbReference>
<evidence type="ECO:0000313" key="2">
    <source>
        <dbReference type="Proteomes" id="UP001627154"/>
    </source>
</evidence>
<evidence type="ECO:0000313" key="1">
    <source>
        <dbReference type="EMBL" id="KAL3388839.1"/>
    </source>
</evidence>
<sequence length="1149" mass="133586">MIRWLHTKASVILEYTNLNEWYREFVIDYIDKRIDAFCENGSGWMVNRIVKLAVVMLNYEPFKGSSYIELPKQIFNKRATINVKNSDQKCFMWSVLAALHEAPENPNQVRHYEPYENELNFGDLEFPIKASDIDIFEKLNPGIAINLHKLRLKNNNYTVNPCRQSKKNYLGDKNIKLIDLLILQNYYKDEGLDDVEIAKLDFLPVDKHVDIDSHYVLITSLERLLNAQISSDGHKINMCNRCYTRFGTEEKLAAHTPNCGKINGFTRVEMPKENCGEDILYFKNHKHKLKIPYVIYADFETVLRPSTDASNTTHEHEAFSVGYYIKCSFDDSQSVYRSYRMTNENQMSPAAWFVHELSSIANRLEAIYKAPKKMIITEEQQKEFEKTSICYICKRFVNKNHETNYAVRDHDHFSGLYRGLAHNKCNLQFTDSRCIPVIFHNLANYDAHIFIQELDALIKGSIKVLGVTKERYITFSKYIHGNIISFRFLDSLKFLLASLDKISSTLKTKPIVEKVFQADDNYTLENIALLERKGVFPYEYITNLSKLSETSLPPIEAFHSCLSGSTVSEDDYAHAQNVWRTFNVKDIGHYSDLYLKTDVLLLADIFENFRNSCLTYYELDSAYYCSTPSFTWSAMLKYTEIQLELMTDVDMYIFIERGIRGGLTQASSRFAKSNNAYMREGYDPNKPDTYLMYLDVNNLYGYAMSQPLPYGDFYWVDESELNPADEESIKRFTEPQDPEEGYILEVDLEYPKEIHDDHSDLPFCPEHKVPPGGKCKKLIASLYDKTNYVIHYTALRQALKHGVVLKKVHKILHFSQKPWLKKYIDLNTDRRKKADNDFDKAFFKLLINSCFGKFIEDKRKRVVIHLVNHWHKRYGASYYIALPNFHSIEYFNENFVAIQMRETSIRLDKPMYVGFSILDISKCLMYDFHYEFMRNAVSAPENLKLLYTDTDSFVYSIQNDDVYKIMKKNISKFDTSDYPEVNQFNMPRENKKVIGVVKDELQGSIFLEFVALRTKAYYCKYEQQQENAELKKAKGVNRHVVKNTITGEHYKQCLFENGIISREQYGFRSRKHKLTTEKINKVALSPYDDKRYIIPGKTDTLPWGHFSIVNERGGLIDFESSAPISATAAAAAAADDLSSPSQSKKNRLA</sequence>
<dbReference type="SUPFAM" id="SSF56672">
    <property type="entry name" value="DNA/RNA polymerases"/>
    <property type="match status" value="1"/>
</dbReference>
<dbReference type="Pfam" id="PF02945">
    <property type="entry name" value="Endonuclease_7"/>
    <property type="match status" value="1"/>
</dbReference>
<dbReference type="EMBL" id="JBJJXI010000126">
    <property type="protein sequence ID" value="KAL3388839.1"/>
    <property type="molecule type" value="Genomic_DNA"/>
</dbReference>
<dbReference type="InterPro" id="IPR044925">
    <property type="entry name" value="His-Me_finger_sf"/>
</dbReference>
<dbReference type="SUPFAM" id="SSF53098">
    <property type="entry name" value="Ribonuclease H-like"/>
    <property type="match status" value="1"/>
</dbReference>
<proteinExistence type="predicted"/>
<dbReference type="GO" id="GO:0042575">
    <property type="term" value="C:DNA polymerase complex"/>
    <property type="evidence" value="ECO:0007669"/>
    <property type="project" value="UniProtKB-ARBA"/>
</dbReference>
<dbReference type="InterPro" id="IPR004211">
    <property type="entry name" value="Endonuclease_7"/>
</dbReference>
<dbReference type="InterPro" id="IPR038563">
    <property type="entry name" value="Endonuclease_7_sf"/>
</dbReference>
<dbReference type="Gene3D" id="3.40.1800.10">
    <property type="entry name" value="His-Me finger endonucleases"/>
    <property type="match status" value="1"/>
</dbReference>
<protein>
    <recommendedName>
        <fullName evidence="3">DNA-directed DNA polymerase</fullName>
    </recommendedName>
</protein>
<dbReference type="AlphaFoldDB" id="A0ABD2W7Y4"/>
<dbReference type="Gene3D" id="3.90.1600.10">
    <property type="entry name" value="Palm domain of DNA polymerase"/>
    <property type="match status" value="1"/>
</dbReference>
<name>A0ABD2W7Y4_9HYME</name>
<dbReference type="PANTHER" id="PTHR31511">
    <property type="entry name" value="PROTEIN CBG23764"/>
    <property type="match status" value="1"/>
</dbReference>
<dbReference type="PANTHER" id="PTHR31511:SF12">
    <property type="entry name" value="RHO TERMINATION FACTOR N-TERMINAL DOMAIN-CONTAINING PROTEIN"/>
    <property type="match status" value="1"/>
</dbReference>
<reference evidence="1 2" key="1">
    <citation type="journal article" date="2024" name="bioRxiv">
        <title>A reference genome for Trichogramma kaykai: A tiny desert-dwelling parasitoid wasp with competing sex-ratio distorters.</title>
        <authorList>
            <person name="Culotta J."/>
            <person name="Lindsey A.R."/>
        </authorList>
    </citation>
    <scope>NUCLEOTIDE SEQUENCE [LARGE SCALE GENOMIC DNA]</scope>
    <source>
        <strain evidence="1 2">KSX58</strain>
    </source>
</reference>